<accession>A0A2H0RGQ7</accession>
<protein>
    <recommendedName>
        <fullName evidence="4">DUF4760 domain-containing protein</fullName>
    </recommendedName>
</protein>
<evidence type="ECO:0000256" key="1">
    <source>
        <dbReference type="SAM" id="Phobius"/>
    </source>
</evidence>
<evidence type="ECO:0008006" key="4">
    <source>
        <dbReference type="Google" id="ProtNLM"/>
    </source>
</evidence>
<dbReference type="Proteomes" id="UP000228767">
    <property type="component" value="Unassembled WGS sequence"/>
</dbReference>
<sequence length="135" mass="15988">MKQYLHATQLAFVFMVIFIAITFFAPEGRESEAVELLLTISTFLFAVLAGFYLTRLNTRYDKVRELIASEDSHWLSVYEYSDVLGKKYRKQLTNIIDKYYRATFDYFIGESHRPTQKYMDELYRLLHSLAVTDEK</sequence>
<comment type="caution">
    <text evidence="2">The sequence shown here is derived from an EMBL/GenBank/DDBJ whole genome shotgun (WGS) entry which is preliminary data.</text>
</comment>
<keyword evidence="1" id="KW-0812">Transmembrane</keyword>
<keyword evidence="1" id="KW-1133">Transmembrane helix</keyword>
<organism evidence="2 3">
    <name type="scientific">Candidatus Vogelbacteria bacterium CG10_big_fil_rev_8_21_14_0_10_51_16</name>
    <dbReference type="NCBI Taxonomy" id="1975045"/>
    <lineage>
        <taxon>Bacteria</taxon>
        <taxon>Candidatus Vogeliibacteriota</taxon>
    </lineage>
</organism>
<feature type="transmembrane region" description="Helical" evidence="1">
    <location>
        <begin position="7"/>
        <end position="24"/>
    </location>
</feature>
<proteinExistence type="predicted"/>
<keyword evidence="1" id="KW-0472">Membrane</keyword>
<gene>
    <name evidence="2" type="ORF">COV10_00825</name>
</gene>
<name>A0A2H0RGQ7_9BACT</name>
<evidence type="ECO:0000313" key="2">
    <source>
        <dbReference type="EMBL" id="PIR45204.1"/>
    </source>
</evidence>
<dbReference type="AlphaFoldDB" id="A0A2H0RGQ7"/>
<dbReference type="EMBL" id="PCYI01000004">
    <property type="protein sequence ID" value="PIR45204.1"/>
    <property type="molecule type" value="Genomic_DNA"/>
</dbReference>
<reference evidence="2 3" key="1">
    <citation type="submission" date="2017-09" db="EMBL/GenBank/DDBJ databases">
        <title>Depth-based differentiation of microbial function through sediment-hosted aquifers and enrichment of novel symbionts in the deep terrestrial subsurface.</title>
        <authorList>
            <person name="Probst A.J."/>
            <person name="Ladd B."/>
            <person name="Jarett J.K."/>
            <person name="Geller-Mcgrath D.E."/>
            <person name="Sieber C.M."/>
            <person name="Emerson J.B."/>
            <person name="Anantharaman K."/>
            <person name="Thomas B.C."/>
            <person name="Malmstrom R."/>
            <person name="Stieglmeier M."/>
            <person name="Klingl A."/>
            <person name="Woyke T."/>
            <person name="Ryan C.M."/>
            <person name="Banfield J.F."/>
        </authorList>
    </citation>
    <scope>NUCLEOTIDE SEQUENCE [LARGE SCALE GENOMIC DNA]</scope>
    <source>
        <strain evidence="2">CG10_big_fil_rev_8_21_14_0_10_51_16</strain>
    </source>
</reference>
<evidence type="ECO:0000313" key="3">
    <source>
        <dbReference type="Proteomes" id="UP000228767"/>
    </source>
</evidence>
<feature type="transmembrane region" description="Helical" evidence="1">
    <location>
        <begin position="36"/>
        <end position="54"/>
    </location>
</feature>